<evidence type="ECO:0000259" key="1">
    <source>
        <dbReference type="Pfam" id="PF06048"/>
    </source>
</evidence>
<dbReference type="AlphaFoldDB" id="A0A0F9NK95"/>
<dbReference type="InterPro" id="IPR009270">
    <property type="entry name" value="DUF927"/>
</dbReference>
<sequence>MEYKIGKVLKSQDGDTFVEIINGEDRCRISLEEVGEDYPTVKRKLSPIGVHLLTSRSDRRFREQMQSAVPSGACLSAKRPGWLSNNIYVHPNGSIEKSENEKRQIFTSFGLEPTYGKKGSHRKWLEGITPFYQAEKLLRFSLQFALSAVVVSKVPSQRENLIMELVGKPEFGKTTLARCAASMFGGSDEGGLGIGRSASMTRNAFRQVLQGCNDTLMFLDETNVSDADAAENLKVIFEAASGEDRARYHDVDRKPPTRGAILMTGNIPLEDHARTPPPILEAARTRLLTMNMAEPIFTTLPEGYENRAAAISALSHLVDHHYGTAGRKMIGKIIKDEPKFVGDLMKHIEWFLEKARNKALPISDRQLRVFALCYATGKIATRAGILPASNVLKDVQSAMHSFCRCLEVTSKSPAVALLTDALEKNAKHIRKVSPTKANSKHSEAMAWRYNDGDHVQVFFTSSTAENWFGSKKIRTIKSLCDEDVIRGEEGTHCKPSIKAPKCIPHNGRVYSTRLKKVDLPFFRQVRKKAS</sequence>
<evidence type="ECO:0000313" key="2">
    <source>
        <dbReference type="EMBL" id="KKM89225.1"/>
    </source>
</evidence>
<dbReference type="InterPro" id="IPR027417">
    <property type="entry name" value="P-loop_NTPase"/>
</dbReference>
<accession>A0A0F9NK95</accession>
<name>A0A0F9NK95_9ZZZZ</name>
<reference evidence="2" key="1">
    <citation type="journal article" date="2015" name="Nature">
        <title>Complex archaea that bridge the gap between prokaryotes and eukaryotes.</title>
        <authorList>
            <person name="Spang A."/>
            <person name="Saw J.H."/>
            <person name="Jorgensen S.L."/>
            <person name="Zaremba-Niedzwiedzka K."/>
            <person name="Martijn J."/>
            <person name="Lind A.E."/>
            <person name="van Eijk R."/>
            <person name="Schleper C."/>
            <person name="Guy L."/>
            <person name="Ettema T.J."/>
        </authorList>
    </citation>
    <scope>NUCLEOTIDE SEQUENCE</scope>
</reference>
<comment type="caution">
    <text evidence="2">The sequence shown here is derived from an EMBL/GenBank/DDBJ whole genome shotgun (WGS) entry which is preliminary data.</text>
</comment>
<dbReference type="Pfam" id="PF06048">
    <property type="entry name" value="DUF927"/>
    <property type="match status" value="1"/>
</dbReference>
<organism evidence="2">
    <name type="scientific">marine sediment metagenome</name>
    <dbReference type="NCBI Taxonomy" id="412755"/>
    <lineage>
        <taxon>unclassified sequences</taxon>
        <taxon>metagenomes</taxon>
        <taxon>ecological metagenomes</taxon>
    </lineage>
</organism>
<dbReference type="SUPFAM" id="SSF52540">
    <property type="entry name" value="P-loop containing nucleoside triphosphate hydrolases"/>
    <property type="match status" value="1"/>
</dbReference>
<dbReference type="EMBL" id="LAZR01006852">
    <property type="protein sequence ID" value="KKM89225.1"/>
    <property type="molecule type" value="Genomic_DNA"/>
</dbReference>
<feature type="domain" description="DUF927" evidence="1">
    <location>
        <begin position="42"/>
        <end position="247"/>
    </location>
</feature>
<protein>
    <recommendedName>
        <fullName evidence="1">DUF927 domain-containing protein</fullName>
    </recommendedName>
</protein>
<gene>
    <name evidence="2" type="ORF">LCGC14_1250800</name>
</gene>
<proteinExistence type="predicted"/>